<dbReference type="EMBL" id="CP019471">
    <property type="protein sequence ID" value="UQC74415.1"/>
    <property type="molecule type" value="Genomic_DNA"/>
</dbReference>
<evidence type="ECO:0000256" key="1">
    <source>
        <dbReference type="SAM" id="MobiDB-lite"/>
    </source>
</evidence>
<dbReference type="RefSeq" id="XP_049136065.1">
    <property type="nucleotide sequence ID" value="XM_049280108.1"/>
</dbReference>
<accession>A0A9Q8SC08</accession>
<name>A0A9Q8SC08_9PEZI</name>
<proteinExistence type="predicted"/>
<dbReference type="KEGG" id="clup:CLUP02_01066"/>
<evidence type="ECO:0000313" key="2">
    <source>
        <dbReference type="EMBL" id="UQC74415.1"/>
    </source>
</evidence>
<sequence>MPFKKLGPSAGWDELCGLSLNLKALQGKSVSNKVRQGKVDNAWQSIFAVRQADTSRRGSPRSTKVCPAQPGQVVAVPMTLGRAKVGLLPAPGTAGPNFSVAHHLPQTRDVTRPPASQKSAVDPPSALPQIPNDT</sequence>
<protein>
    <submittedName>
        <fullName evidence="2">Uncharacterized protein</fullName>
    </submittedName>
</protein>
<dbReference type="GeneID" id="73335118"/>
<evidence type="ECO:0000313" key="3">
    <source>
        <dbReference type="Proteomes" id="UP000830671"/>
    </source>
</evidence>
<gene>
    <name evidence="2" type="ORF">CLUP02_01066</name>
</gene>
<dbReference type="Proteomes" id="UP000830671">
    <property type="component" value="Chromosome 1"/>
</dbReference>
<reference evidence="2" key="1">
    <citation type="journal article" date="2021" name="Mol. Plant Microbe Interact.">
        <title>Complete Genome Sequence of the Plant-Pathogenic Fungus Colletotrichum lupini.</title>
        <authorList>
            <person name="Baroncelli R."/>
            <person name="Pensec F."/>
            <person name="Da Lio D."/>
            <person name="Boufleur T."/>
            <person name="Vicente I."/>
            <person name="Sarrocco S."/>
            <person name="Picot A."/>
            <person name="Baraldi E."/>
            <person name="Sukno S."/>
            <person name="Thon M."/>
            <person name="Le Floch G."/>
        </authorList>
    </citation>
    <scope>NUCLEOTIDE SEQUENCE</scope>
    <source>
        <strain evidence="2">IMI 504893</strain>
    </source>
</reference>
<dbReference type="AlphaFoldDB" id="A0A9Q8SC08"/>
<organism evidence="2 3">
    <name type="scientific">Colletotrichum lupini</name>
    <dbReference type="NCBI Taxonomy" id="145971"/>
    <lineage>
        <taxon>Eukaryota</taxon>
        <taxon>Fungi</taxon>
        <taxon>Dikarya</taxon>
        <taxon>Ascomycota</taxon>
        <taxon>Pezizomycotina</taxon>
        <taxon>Sordariomycetes</taxon>
        <taxon>Hypocreomycetidae</taxon>
        <taxon>Glomerellales</taxon>
        <taxon>Glomerellaceae</taxon>
        <taxon>Colletotrichum</taxon>
        <taxon>Colletotrichum acutatum species complex</taxon>
    </lineage>
</organism>
<keyword evidence="3" id="KW-1185">Reference proteome</keyword>
<feature type="region of interest" description="Disordered" evidence="1">
    <location>
        <begin position="93"/>
        <end position="134"/>
    </location>
</feature>